<gene>
    <name evidence="1" type="ORF">SAMN05421807_10733</name>
</gene>
<dbReference type="EMBL" id="FQXD01000007">
    <property type="protein sequence ID" value="SHH42976.1"/>
    <property type="molecule type" value="Genomic_DNA"/>
</dbReference>
<evidence type="ECO:0000313" key="2">
    <source>
        <dbReference type="Proteomes" id="UP000184079"/>
    </source>
</evidence>
<protein>
    <submittedName>
        <fullName evidence="1">Sporulation-control protein</fullName>
    </submittedName>
</protein>
<dbReference type="PANTHER" id="PTHR40053">
    <property type="entry name" value="SPORULATION-CONTROL PROTEIN SPO0M"/>
    <property type="match status" value="1"/>
</dbReference>
<name>A0A1M5SWZ9_9BACI</name>
<proteinExistence type="predicted"/>
<dbReference type="RefSeq" id="WP_073007960.1">
    <property type="nucleotide sequence ID" value="NZ_FQXD01000007.1"/>
</dbReference>
<keyword evidence="2" id="KW-1185">Reference proteome</keyword>
<evidence type="ECO:0000313" key="1">
    <source>
        <dbReference type="EMBL" id="SHH42976.1"/>
    </source>
</evidence>
<accession>A0A1M5SWZ9</accession>
<dbReference type="OrthoDB" id="2351239at2"/>
<sequence>MFKKLFHSIGIGSAQVDAKVDTEDFKPGGTVEGVLDIEGGNSEQRIDQVYVTVATNYTSEIGDNEDDNVRHVLGRFKLTDEFVIQEGEKKSIPFSFQLPVRTPATLGKTRVWLETGMDIKKALDPRDKDHIHVDPHPLVDAFLDAADSLGLELKEVECEFTPLFFGLRKEFPIVQEFEFKPEEGKYKRKLDELEALFFVYESEVVAVIEVDRKMRNDDHPLAENFDLDESNVVLRYGFDDVDDLPEKLETLIEENL</sequence>
<dbReference type="Pfam" id="PF07070">
    <property type="entry name" value="Spo0M"/>
    <property type="match status" value="1"/>
</dbReference>
<dbReference type="PANTHER" id="PTHR40053:SF1">
    <property type="entry name" value="SPORULATION-CONTROL PROTEIN SPO0M"/>
    <property type="match status" value="1"/>
</dbReference>
<dbReference type="InterPro" id="IPR009776">
    <property type="entry name" value="Spore_0_M"/>
</dbReference>
<organism evidence="1 2">
    <name type="scientific">Virgibacillus chiguensis</name>
    <dbReference type="NCBI Taxonomy" id="411959"/>
    <lineage>
        <taxon>Bacteria</taxon>
        <taxon>Bacillati</taxon>
        <taxon>Bacillota</taxon>
        <taxon>Bacilli</taxon>
        <taxon>Bacillales</taxon>
        <taxon>Bacillaceae</taxon>
        <taxon>Virgibacillus</taxon>
    </lineage>
</organism>
<reference evidence="2" key="1">
    <citation type="submission" date="2016-11" db="EMBL/GenBank/DDBJ databases">
        <authorList>
            <person name="Varghese N."/>
            <person name="Submissions S."/>
        </authorList>
    </citation>
    <scope>NUCLEOTIDE SEQUENCE [LARGE SCALE GENOMIC DNA]</scope>
    <source>
        <strain evidence="2">CGMCC 1.6496</strain>
    </source>
</reference>
<dbReference type="Proteomes" id="UP000184079">
    <property type="component" value="Unassembled WGS sequence"/>
</dbReference>
<dbReference type="AlphaFoldDB" id="A0A1M5SWZ9"/>